<dbReference type="Gene3D" id="1.10.1470.10">
    <property type="entry name" value="YjbJ"/>
    <property type="match status" value="1"/>
</dbReference>
<evidence type="ECO:0000256" key="1">
    <source>
        <dbReference type="ARBA" id="ARBA00009129"/>
    </source>
</evidence>
<gene>
    <name evidence="3" type="ORF">SAMN05421688_0103</name>
</gene>
<dbReference type="Proteomes" id="UP000198796">
    <property type="component" value="Unassembled WGS sequence"/>
</dbReference>
<protein>
    <submittedName>
        <fullName evidence="3">Uncharacterized conserved protein YjbJ, UPF0337 family</fullName>
    </submittedName>
</protein>
<proteinExistence type="inferred from homology"/>
<dbReference type="InterPro" id="IPR036629">
    <property type="entry name" value="YjbJ_sf"/>
</dbReference>
<dbReference type="Pfam" id="PF05532">
    <property type="entry name" value="CsbD"/>
    <property type="match status" value="1"/>
</dbReference>
<dbReference type="SUPFAM" id="SSF69047">
    <property type="entry name" value="Hypothetical protein YjbJ"/>
    <property type="match status" value="1"/>
</dbReference>
<dbReference type="AlphaFoldDB" id="A0A1I0UZ12"/>
<dbReference type="InterPro" id="IPR008462">
    <property type="entry name" value="CsbD"/>
</dbReference>
<keyword evidence="4" id="KW-1185">Reference proteome</keyword>
<feature type="domain" description="CsbD-like" evidence="2">
    <location>
        <begin position="80"/>
        <end position="131"/>
    </location>
</feature>
<evidence type="ECO:0000313" key="3">
    <source>
        <dbReference type="EMBL" id="SFA69252.1"/>
    </source>
</evidence>
<dbReference type="STRING" id="871651.SAMN05421688_0103"/>
<comment type="similarity">
    <text evidence="1">Belongs to the UPF0337 (CsbD) family.</text>
</comment>
<dbReference type="EMBL" id="FOJU01000001">
    <property type="protein sequence ID" value="SFA69252.1"/>
    <property type="molecule type" value="Genomic_DNA"/>
</dbReference>
<evidence type="ECO:0000259" key="2">
    <source>
        <dbReference type="Pfam" id="PF05532"/>
    </source>
</evidence>
<name>A0A1I0UZ12_9RHOB</name>
<evidence type="ECO:0000313" key="4">
    <source>
        <dbReference type="Proteomes" id="UP000198796"/>
    </source>
</evidence>
<reference evidence="3 4" key="1">
    <citation type="submission" date="2016-10" db="EMBL/GenBank/DDBJ databases">
        <authorList>
            <person name="de Groot N.N."/>
        </authorList>
    </citation>
    <scope>NUCLEOTIDE SEQUENCE [LARGE SCALE GENOMIC DNA]</scope>
    <source>
        <strain evidence="3 4">DSM 29316</strain>
    </source>
</reference>
<sequence>MIPGLLAVAHAGRNENDVNKLLDAAIHASGWRVDRRLLLFFMTGPTCVSAGKFEKRLAGPYPPNMWQGRSLRKDYTMDKDRVLGAAKVAKGKVKVAIGKAIGDAKLEAEGQADKVEGKVQNAAGGIKDTLRDA</sequence>
<organism evidence="3 4">
    <name type="scientific">Poseidonocella pacifica</name>
    <dbReference type="NCBI Taxonomy" id="871651"/>
    <lineage>
        <taxon>Bacteria</taxon>
        <taxon>Pseudomonadati</taxon>
        <taxon>Pseudomonadota</taxon>
        <taxon>Alphaproteobacteria</taxon>
        <taxon>Rhodobacterales</taxon>
        <taxon>Roseobacteraceae</taxon>
        <taxon>Poseidonocella</taxon>
    </lineage>
</organism>
<accession>A0A1I0UZ12</accession>